<dbReference type="OrthoDB" id="9779865at2"/>
<evidence type="ECO:0000313" key="3">
    <source>
        <dbReference type="EMBL" id="KFI58578.1"/>
    </source>
</evidence>
<dbReference type="Proteomes" id="UP000029067">
    <property type="component" value="Unassembled WGS sequence"/>
</dbReference>
<comment type="caution">
    <text evidence="3">The sequence shown here is derived from an EMBL/GenBank/DDBJ whole genome shotgun (WGS) entry which is preliminary data.</text>
</comment>
<gene>
    <name evidence="3" type="ORF">BCUN_1756</name>
</gene>
<dbReference type="STRING" id="1688.BCUN_1756"/>
<evidence type="ECO:0000313" key="4">
    <source>
        <dbReference type="Proteomes" id="UP000029067"/>
    </source>
</evidence>
<feature type="compositionally biased region" description="Polar residues" evidence="1">
    <location>
        <begin position="78"/>
        <end position="107"/>
    </location>
</feature>
<evidence type="ECO:0000259" key="2">
    <source>
        <dbReference type="Pfam" id="PF11350"/>
    </source>
</evidence>
<accession>A0A087AIH8</accession>
<feature type="compositionally biased region" description="Low complexity" evidence="1">
    <location>
        <begin position="64"/>
        <end position="77"/>
    </location>
</feature>
<keyword evidence="4" id="KW-1185">Reference proteome</keyword>
<feature type="domain" description="DUF3152" evidence="2">
    <location>
        <begin position="123"/>
        <end position="273"/>
    </location>
</feature>
<dbReference type="eggNOG" id="COG5479">
    <property type="taxonomic scope" value="Bacteria"/>
</dbReference>
<name>A0A087AIH8_9BIFI</name>
<proteinExistence type="predicted"/>
<organism evidence="3 4">
    <name type="scientific">Bifidobacterium cuniculi</name>
    <dbReference type="NCBI Taxonomy" id="1688"/>
    <lineage>
        <taxon>Bacteria</taxon>
        <taxon>Bacillati</taxon>
        <taxon>Actinomycetota</taxon>
        <taxon>Actinomycetes</taxon>
        <taxon>Bifidobacteriales</taxon>
        <taxon>Bifidobacteriaceae</taxon>
        <taxon>Bifidobacterium</taxon>
    </lineage>
</organism>
<dbReference type="InterPro" id="IPR022603">
    <property type="entry name" value="DUF3152"/>
</dbReference>
<dbReference type="RefSeq" id="WP_033516507.1">
    <property type="nucleotide sequence ID" value="NZ_JGYV01000029.1"/>
</dbReference>
<dbReference type="AlphaFoldDB" id="A0A087AIH8"/>
<feature type="region of interest" description="Disordered" evidence="1">
    <location>
        <begin position="64"/>
        <end position="123"/>
    </location>
</feature>
<sequence>MAGTNGRRRTRRAQARRIYCIRRAVVACCAVLLVAAVTLSVRATLGGLGERHVPGATAVTLAAPPSATAEPSATPSSGDSATPEPSATPSETASPEEQALDAQSASISDKERQEIMAKAQETAKASGAAQVTMTYCVSSKGKVGSTDGFANAIYRSLNDTKGWPRAGVTFEPVSEGCDVTLTLSEPSQVPSFSPMCSAEYSCRVGSDVIINKKRWDNGVEAWLKAGGTLADYRTMVINHEVGHALGHIDNEQTCAGEGQPAPLMQEQSMHLDGCKPNIHPLDSELWTAF</sequence>
<dbReference type="Gene3D" id="3.40.390.10">
    <property type="entry name" value="Collagenase (Catalytic Domain)"/>
    <property type="match status" value="1"/>
</dbReference>
<dbReference type="Pfam" id="PF11350">
    <property type="entry name" value="DUF3152"/>
    <property type="match status" value="1"/>
</dbReference>
<evidence type="ECO:0000256" key="1">
    <source>
        <dbReference type="SAM" id="MobiDB-lite"/>
    </source>
</evidence>
<dbReference type="SUPFAM" id="SSF55486">
    <property type="entry name" value="Metalloproteases ('zincins'), catalytic domain"/>
    <property type="match status" value="1"/>
</dbReference>
<dbReference type="EMBL" id="JGYV01000029">
    <property type="protein sequence ID" value="KFI58578.1"/>
    <property type="molecule type" value="Genomic_DNA"/>
</dbReference>
<dbReference type="InterPro" id="IPR024079">
    <property type="entry name" value="MetalloPept_cat_dom_sf"/>
</dbReference>
<reference evidence="3 4" key="1">
    <citation type="submission" date="2014-03" db="EMBL/GenBank/DDBJ databases">
        <title>Genomics of Bifidobacteria.</title>
        <authorList>
            <person name="Ventura M."/>
            <person name="Milani C."/>
            <person name="Lugli G.A."/>
        </authorList>
    </citation>
    <scope>NUCLEOTIDE SEQUENCE [LARGE SCALE GENOMIC DNA]</scope>
    <source>
        <strain evidence="3 4">LMG 10738</strain>
    </source>
</reference>
<protein>
    <submittedName>
        <fullName evidence="3">Membrane protein</fullName>
    </submittedName>
</protein>
<dbReference type="GO" id="GO:0008237">
    <property type="term" value="F:metallopeptidase activity"/>
    <property type="evidence" value="ECO:0007669"/>
    <property type="project" value="InterPro"/>
</dbReference>